<dbReference type="Proteomes" id="UP000291422">
    <property type="component" value="Unassembled WGS sequence"/>
</dbReference>
<sequence>MAPHSLDLEDDMTAVEEIHTKESKTGDDMMTTASDHMPKYMHYRPSGQDFVGQQVMPLYADGNWWLTAYHDVYFVQEDWVEQFTIHNDLDKTIHETRRLERGSRVIKGTELMTGVTAGAGFSGWGFSMNVGATVENKTFQSNETSEVQGYERTFEVEPKKSLFAYQKVYTFKLRVWFIWRDKNQFGGKDLVYAYSSAGDAVIKECVQTISCDQWYYSNEKLGSATVNVTIPYPNPTPREPRGAVCQWKNMNGASQHQIRTKYPSAAK</sequence>
<reference evidence="2" key="1">
    <citation type="journal article" date="2019" name="bioRxiv">
        <title>Genomics, evolutionary history and diagnostics of the Alternaria alternata species group including apple and Asian pear pathotypes.</title>
        <authorList>
            <person name="Armitage A.D."/>
            <person name="Cockerton H.M."/>
            <person name="Sreenivasaprasad S."/>
            <person name="Woodhall J.W."/>
            <person name="Lane C.R."/>
            <person name="Harrison R.J."/>
            <person name="Clarkson J.P."/>
        </authorList>
    </citation>
    <scope>NUCLEOTIDE SEQUENCE [LARGE SCALE GENOMIC DNA]</scope>
    <source>
        <strain evidence="2">FERA 1177</strain>
    </source>
</reference>
<dbReference type="VEuPathDB" id="FungiDB:CC77DRAFT_1066836"/>
<dbReference type="EMBL" id="PDXD01000037">
    <property type="protein sequence ID" value="RYN70818.1"/>
    <property type="molecule type" value="Genomic_DNA"/>
</dbReference>
<gene>
    <name evidence="1" type="ORF">AA0117_g10105</name>
</gene>
<evidence type="ECO:0000313" key="2">
    <source>
        <dbReference type="Proteomes" id="UP000291422"/>
    </source>
</evidence>
<dbReference type="AlphaFoldDB" id="A0A4Q4N6B0"/>
<evidence type="ECO:0000313" key="1">
    <source>
        <dbReference type="EMBL" id="RYN70818.1"/>
    </source>
</evidence>
<proteinExistence type="predicted"/>
<organism evidence="1 2">
    <name type="scientific">Alternaria alternata</name>
    <name type="common">Alternaria rot fungus</name>
    <name type="synonym">Torula alternata</name>
    <dbReference type="NCBI Taxonomy" id="5599"/>
    <lineage>
        <taxon>Eukaryota</taxon>
        <taxon>Fungi</taxon>
        <taxon>Dikarya</taxon>
        <taxon>Ascomycota</taxon>
        <taxon>Pezizomycotina</taxon>
        <taxon>Dothideomycetes</taxon>
        <taxon>Pleosporomycetidae</taxon>
        <taxon>Pleosporales</taxon>
        <taxon>Pleosporineae</taxon>
        <taxon>Pleosporaceae</taxon>
        <taxon>Alternaria</taxon>
        <taxon>Alternaria sect. Alternaria</taxon>
        <taxon>Alternaria alternata complex</taxon>
    </lineage>
</organism>
<comment type="caution">
    <text evidence="1">The sequence shown here is derived from an EMBL/GenBank/DDBJ whole genome shotgun (WGS) entry which is preliminary data.</text>
</comment>
<dbReference type="Gene3D" id="3.90.76.10">
    <property type="entry name" value="Dipeptide-binding Protein, Domain 1"/>
    <property type="match status" value="1"/>
</dbReference>
<protein>
    <submittedName>
        <fullName evidence="1">Uncharacterized protein</fullName>
    </submittedName>
</protein>
<name>A0A4Q4N6B0_ALTAL</name>
<accession>A0A4Q4N6B0</accession>